<comment type="caution">
    <text evidence="1">The sequence shown here is derived from an EMBL/GenBank/DDBJ whole genome shotgun (WGS) entry which is preliminary data.</text>
</comment>
<reference evidence="1" key="1">
    <citation type="journal article" date="2019" name="bioRxiv">
        <title>The Genome of the Zebra Mussel, Dreissena polymorpha: A Resource for Invasive Species Research.</title>
        <authorList>
            <person name="McCartney M.A."/>
            <person name="Auch B."/>
            <person name="Kono T."/>
            <person name="Mallez S."/>
            <person name="Zhang Y."/>
            <person name="Obille A."/>
            <person name="Becker A."/>
            <person name="Abrahante J.E."/>
            <person name="Garbe J."/>
            <person name="Badalamenti J.P."/>
            <person name="Herman A."/>
            <person name="Mangelson H."/>
            <person name="Liachko I."/>
            <person name="Sullivan S."/>
            <person name="Sone E.D."/>
            <person name="Koren S."/>
            <person name="Silverstein K.A.T."/>
            <person name="Beckman K.B."/>
            <person name="Gohl D.M."/>
        </authorList>
    </citation>
    <scope>NUCLEOTIDE SEQUENCE</scope>
    <source>
        <strain evidence="1">Duluth1</strain>
        <tissue evidence="1">Whole animal</tissue>
    </source>
</reference>
<dbReference type="Proteomes" id="UP000828390">
    <property type="component" value="Unassembled WGS sequence"/>
</dbReference>
<reference evidence="1" key="2">
    <citation type="submission" date="2020-11" db="EMBL/GenBank/DDBJ databases">
        <authorList>
            <person name="McCartney M.A."/>
            <person name="Auch B."/>
            <person name="Kono T."/>
            <person name="Mallez S."/>
            <person name="Becker A."/>
            <person name="Gohl D.M."/>
            <person name="Silverstein K.A.T."/>
            <person name="Koren S."/>
            <person name="Bechman K.B."/>
            <person name="Herman A."/>
            <person name="Abrahante J.E."/>
            <person name="Garbe J."/>
        </authorList>
    </citation>
    <scope>NUCLEOTIDE SEQUENCE</scope>
    <source>
        <strain evidence="1">Duluth1</strain>
        <tissue evidence="1">Whole animal</tissue>
    </source>
</reference>
<gene>
    <name evidence="1" type="ORF">DPMN_010506</name>
</gene>
<dbReference type="EMBL" id="JAIWYP010000001">
    <property type="protein sequence ID" value="KAH3886496.1"/>
    <property type="molecule type" value="Genomic_DNA"/>
</dbReference>
<evidence type="ECO:0000313" key="2">
    <source>
        <dbReference type="Proteomes" id="UP000828390"/>
    </source>
</evidence>
<organism evidence="1 2">
    <name type="scientific">Dreissena polymorpha</name>
    <name type="common">Zebra mussel</name>
    <name type="synonym">Mytilus polymorpha</name>
    <dbReference type="NCBI Taxonomy" id="45954"/>
    <lineage>
        <taxon>Eukaryota</taxon>
        <taxon>Metazoa</taxon>
        <taxon>Spiralia</taxon>
        <taxon>Lophotrochozoa</taxon>
        <taxon>Mollusca</taxon>
        <taxon>Bivalvia</taxon>
        <taxon>Autobranchia</taxon>
        <taxon>Heteroconchia</taxon>
        <taxon>Euheterodonta</taxon>
        <taxon>Imparidentia</taxon>
        <taxon>Neoheterodontei</taxon>
        <taxon>Myida</taxon>
        <taxon>Dreissenoidea</taxon>
        <taxon>Dreissenidae</taxon>
        <taxon>Dreissena</taxon>
    </lineage>
</organism>
<dbReference type="AlphaFoldDB" id="A0A9D4N2E4"/>
<keyword evidence="2" id="KW-1185">Reference proteome</keyword>
<name>A0A9D4N2E4_DREPO</name>
<proteinExistence type="predicted"/>
<evidence type="ECO:0000313" key="1">
    <source>
        <dbReference type="EMBL" id="KAH3886496.1"/>
    </source>
</evidence>
<sequence length="58" mass="6280">MYVIEAKQGKWTLTHAPLPAQPMTKAGHVSTARDHAEQGQSAVHVVILRHASGSCFTK</sequence>
<protein>
    <submittedName>
        <fullName evidence="1">Uncharacterized protein</fullName>
    </submittedName>
</protein>
<accession>A0A9D4N2E4</accession>